<dbReference type="Proteomes" id="UP000239990">
    <property type="component" value="Unassembled WGS sequence"/>
</dbReference>
<dbReference type="OrthoDB" id="8663758at2"/>
<evidence type="ECO:0000313" key="3">
    <source>
        <dbReference type="EMBL" id="PPA77584.1"/>
    </source>
</evidence>
<sequence length="150" mass="15704">MGLLMLPLFALLTLLAAWASSSDQTMVDVLLHQEASSAGGSLRIYANAVAQFSRVNPAFSGPAPNSSLDLPTWFKPQAGTANHIDAGRAYVFFVPGDAQPDLYLMFPEEETGLPYLVGIARSGHLYSPSAGAAVAVLPGAIPEGAVVYVL</sequence>
<accession>A0A2K8S0B7</accession>
<organism evidence="3 4">
    <name type="scientific">Achromobacter spanius</name>
    <dbReference type="NCBI Taxonomy" id="217203"/>
    <lineage>
        <taxon>Bacteria</taxon>
        <taxon>Pseudomonadati</taxon>
        <taxon>Pseudomonadota</taxon>
        <taxon>Betaproteobacteria</taxon>
        <taxon>Burkholderiales</taxon>
        <taxon>Alcaligenaceae</taxon>
        <taxon>Achromobacter</taxon>
    </lineage>
</organism>
<evidence type="ECO:0000313" key="2">
    <source>
        <dbReference type="EMBL" id="MDH0735471.1"/>
    </source>
</evidence>
<reference evidence="2" key="2">
    <citation type="submission" date="2022-09" db="EMBL/GenBank/DDBJ databases">
        <title>Intensive care unit water sources are persistently colonized with multi-drug resistant bacteria and are the site of extensive horizontal gene transfer of antibiotic resistance genes.</title>
        <authorList>
            <person name="Diorio-Toth L."/>
        </authorList>
    </citation>
    <scope>NUCLEOTIDE SEQUENCE</scope>
    <source>
        <strain evidence="2">GD03843</strain>
    </source>
</reference>
<dbReference type="Gene3D" id="3.30.1300.90">
    <property type="entry name" value="PilM protein, N-terminal domain"/>
    <property type="match status" value="1"/>
</dbReference>
<feature type="signal peptide" evidence="1">
    <location>
        <begin position="1"/>
        <end position="19"/>
    </location>
</feature>
<evidence type="ECO:0000256" key="1">
    <source>
        <dbReference type="SAM" id="SignalP"/>
    </source>
</evidence>
<dbReference type="EMBL" id="JAOCDZ010000003">
    <property type="protein sequence ID" value="MDH0735471.1"/>
    <property type="molecule type" value="Genomic_DNA"/>
</dbReference>
<evidence type="ECO:0000313" key="4">
    <source>
        <dbReference type="Proteomes" id="UP000239990"/>
    </source>
</evidence>
<dbReference type="InterPro" id="IPR041884">
    <property type="entry name" value="PilM_C-ter"/>
</dbReference>
<dbReference type="EMBL" id="PREU01000002">
    <property type="protein sequence ID" value="PPA77584.1"/>
    <property type="molecule type" value="Genomic_DNA"/>
</dbReference>
<dbReference type="Gene3D" id="6.20.120.30">
    <property type="entry name" value="PilM protein, C-terminal domain"/>
    <property type="match status" value="1"/>
</dbReference>
<dbReference type="Pfam" id="PF07419">
    <property type="entry name" value="PilM"/>
    <property type="match status" value="1"/>
</dbReference>
<dbReference type="Proteomes" id="UP001161094">
    <property type="component" value="Unassembled WGS sequence"/>
</dbReference>
<feature type="chain" id="PRO_5040582323" evidence="1">
    <location>
        <begin position="20"/>
        <end position="150"/>
    </location>
</feature>
<proteinExistence type="predicted"/>
<dbReference type="GeneID" id="92905939"/>
<dbReference type="InterPro" id="IPR041883">
    <property type="entry name" value="PilM_N-ter"/>
</dbReference>
<name>A0A2K8S0B7_9BURK</name>
<comment type="caution">
    <text evidence="3">The sequence shown here is derived from an EMBL/GenBank/DDBJ whole genome shotgun (WGS) entry which is preliminary data.</text>
</comment>
<reference evidence="3 4" key="1">
    <citation type="submission" date="2018-02" db="EMBL/GenBank/DDBJ databases">
        <title>Draft Genome of Achromobacter spanius stain 6.</title>
        <authorList>
            <person name="Gunasekera T.S."/>
            <person name="Radwan O."/>
            <person name="Ruiz O.N."/>
        </authorList>
    </citation>
    <scope>NUCLEOTIDE SEQUENCE [LARGE SCALE GENOMIC DNA]</scope>
    <source>
        <strain evidence="3 4">6</strain>
    </source>
</reference>
<keyword evidence="1" id="KW-0732">Signal</keyword>
<dbReference type="AlphaFoldDB" id="A0A2K8S0B7"/>
<protein>
    <submittedName>
        <fullName evidence="3">PilM protein</fullName>
    </submittedName>
    <submittedName>
        <fullName evidence="2">Type IV pilus biogenesis protein PilM</fullName>
    </submittedName>
</protein>
<dbReference type="InterPro" id="IPR009987">
    <property type="entry name" value="IM_PilM"/>
</dbReference>
<dbReference type="RefSeq" id="WP_088588769.1">
    <property type="nucleotide sequence ID" value="NZ_CADIJT010000003.1"/>
</dbReference>
<gene>
    <name evidence="2" type="primary">pilM</name>
    <name evidence="3" type="ORF">C4E15_06105</name>
    <name evidence="2" type="ORF">N5D93_06600</name>
</gene>